<gene>
    <name evidence="2" type="ORF">JHC10_02030</name>
    <name evidence="3" type="ORF">JHC11_00065</name>
</gene>
<dbReference type="Pfam" id="PF11454">
    <property type="entry name" value="DUF3016"/>
    <property type="match status" value="1"/>
</dbReference>
<dbReference type="Proteomes" id="UP000655994">
    <property type="component" value="Unassembled WGS sequence"/>
</dbReference>
<reference evidence="3 5" key="1">
    <citation type="submission" date="2020-09" db="EMBL/GenBank/DDBJ databases">
        <title>Draft Genomes of Bacterial Isolates from North Pond Shallow Sediments.</title>
        <authorList>
            <person name="Kiel Reese B."/>
            <person name="Mullis M."/>
            <person name="Weisend R.E."/>
        </authorList>
    </citation>
    <scope>NUCLEOTIDE SEQUENCE</scope>
    <source>
        <strain evidence="3">KJE-2</strain>
        <strain evidence="2 5">KJE-3</strain>
    </source>
</reference>
<dbReference type="InterPro" id="IPR021557">
    <property type="entry name" value="DUF3016"/>
</dbReference>
<proteinExistence type="predicted"/>
<dbReference type="EMBL" id="JAEMOP010000002">
    <property type="protein sequence ID" value="MBJ7314395.1"/>
    <property type="molecule type" value="Genomic_DNA"/>
</dbReference>
<sequence length="168" mass="19241">MRVQGIVGTILLAFSFSALAGTAEVSWKGVDSYTDIRPADGLRDRYQQKVMDNLTEHFQSLAAKLPEEQKLEITVTDVDLTGRLEPTFGRSTSNFVRIVREIDFPRMEFDYRLVGSAGEVLKEGQANVKNMSFNYDGLASRVRRNDLYFEEEMLTEWFEETLLNQPDE</sequence>
<dbReference type="OrthoDB" id="195620at2"/>
<name>A0A8I1G6B5_9GAMM</name>
<organism evidence="3 4">
    <name type="scientific">Idiomarina abyssalis</name>
    <dbReference type="NCBI Taxonomy" id="86102"/>
    <lineage>
        <taxon>Bacteria</taxon>
        <taxon>Pseudomonadati</taxon>
        <taxon>Pseudomonadota</taxon>
        <taxon>Gammaproteobacteria</taxon>
        <taxon>Alteromonadales</taxon>
        <taxon>Idiomarinaceae</taxon>
        <taxon>Idiomarina</taxon>
    </lineage>
</organism>
<dbReference type="AlphaFoldDB" id="A0A8I1G6B5"/>
<keyword evidence="5" id="KW-1185">Reference proteome</keyword>
<accession>A0A8I1G6B5</accession>
<protein>
    <submittedName>
        <fullName evidence="3">DUF3016 domain-containing protein</fullName>
    </submittedName>
</protein>
<dbReference type="RefSeq" id="WP_054491323.1">
    <property type="nucleotide sequence ID" value="NZ_FPBE01000005.1"/>
</dbReference>
<evidence type="ECO:0000313" key="4">
    <source>
        <dbReference type="Proteomes" id="UP000621390"/>
    </source>
</evidence>
<dbReference type="EMBL" id="JAEMOS010000004">
    <property type="protein sequence ID" value="MBJ7265715.1"/>
    <property type="molecule type" value="Genomic_DNA"/>
</dbReference>
<evidence type="ECO:0000313" key="2">
    <source>
        <dbReference type="EMBL" id="MBJ7265715.1"/>
    </source>
</evidence>
<evidence type="ECO:0000313" key="5">
    <source>
        <dbReference type="Proteomes" id="UP000655994"/>
    </source>
</evidence>
<evidence type="ECO:0000256" key="1">
    <source>
        <dbReference type="SAM" id="SignalP"/>
    </source>
</evidence>
<dbReference type="Proteomes" id="UP000621390">
    <property type="component" value="Unassembled WGS sequence"/>
</dbReference>
<comment type="caution">
    <text evidence="3">The sequence shown here is derived from an EMBL/GenBank/DDBJ whole genome shotgun (WGS) entry which is preliminary data.</text>
</comment>
<keyword evidence="1" id="KW-0732">Signal</keyword>
<feature type="signal peptide" evidence="1">
    <location>
        <begin position="1"/>
        <end position="20"/>
    </location>
</feature>
<evidence type="ECO:0000313" key="3">
    <source>
        <dbReference type="EMBL" id="MBJ7314395.1"/>
    </source>
</evidence>
<feature type="chain" id="PRO_5034605037" evidence="1">
    <location>
        <begin position="21"/>
        <end position="168"/>
    </location>
</feature>